<evidence type="ECO:0000313" key="6">
    <source>
        <dbReference type="EMBL" id="RVT73930.1"/>
    </source>
</evidence>
<dbReference type="GO" id="GO:0016020">
    <property type="term" value="C:membrane"/>
    <property type="evidence" value="ECO:0007669"/>
    <property type="project" value="UniProtKB-SubCell"/>
</dbReference>
<reference evidence="6 7" key="1">
    <citation type="submission" date="2019-01" db="EMBL/GenBank/DDBJ databases">
        <authorList>
            <person name="Chen W.-M."/>
        </authorList>
    </citation>
    <scope>NUCLEOTIDE SEQUENCE [LARGE SCALE GENOMIC DNA]</scope>
    <source>
        <strain evidence="6 7">BBQ-12</strain>
    </source>
</reference>
<dbReference type="EMBL" id="SACJ01000009">
    <property type="protein sequence ID" value="RVT73930.1"/>
    <property type="molecule type" value="Genomic_DNA"/>
</dbReference>
<keyword evidence="3 5" id="KW-1133">Transmembrane helix</keyword>
<dbReference type="OrthoDB" id="7960583at2"/>
<evidence type="ECO:0000256" key="3">
    <source>
        <dbReference type="ARBA" id="ARBA00022989"/>
    </source>
</evidence>
<dbReference type="InterPro" id="IPR032808">
    <property type="entry name" value="DoxX"/>
</dbReference>
<gene>
    <name evidence="6" type="ORF">EOD40_13510</name>
</gene>
<comment type="caution">
    <text evidence="6">The sequence shown here is derived from an EMBL/GenBank/DDBJ whole genome shotgun (WGS) entry which is preliminary data.</text>
</comment>
<dbReference type="Proteomes" id="UP000285211">
    <property type="component" value="Unassembled WGS sequence"/>
</dbReference>
<proteinExistence type="predicted"/>
<evidence type="ECO:0000256" key="5">
    <source>
        <dbReference type="SAM" id="Phobius"/>
    </source>
</evidence>
<sequence>MNKNKIIYWTTTGIISAMMLFSAFSYLTDANMKAAFVHLGFPDYFRIELAILKVLGALALILPMVSDKIKSFAYFGFALTFVSASIAHYASGDPISAVVTPLVFLVILGVSDTFYGKIKA</sequence>
<keyword evidence="7" id="KW-1185">Reference proteome</keyword>
<protein>
    <submittedName>
        <fullName evidence="6">DoxX family protein</fullName>
    </submittedName>
</protein>
<keyword evidence="2 5" id="KW-0812">Transmembrane</keyword>
<feature type="transmembrane region" description="Helical" evidence="5">
    <location>
        <begin position="7"/>
        <end position="27"/>
    </location>
</feature>
<dbReference type="Pfam" id="PF13564">
    <property type="entry name" value="DoxX_2"/>
    <property type="match status" value="1"/>
</dbReference>
<feature type="transmembrane region" description="Helical" evidence="5">
    <location>
        <begin position="47"/>
        <end position="65"/>
    </location>
</feature>
<accession>A0A437KQA0</accession>
<name>A0A437KQA0_9FLAO</name>
<comment type="subcellular location">
    <subcellularLocation>
        <location evidence="1">Membrane</location>
        <topology evidence="1">Multi-pass membrane protein</topology>
    </subcellularLocation>
</comment>
<organism evidence="6 7">
    <name type="scientific">Flavobacterium sufflavum</name>
    <dbReference type="NCBI Taxonomy" id="1921138"/>
    <lineage>
        <taxon>Bacteria</taxon>
        <taxon>Pseudomonadati</taxon>
        <taxon>Bacteroidota</taxon>
        <taxon>Flavobacteriia</taxon>
        <taxon>Flavobacteriales</taxon>
        <taxon>Flavobacteriaceae</taxon>
        <taxon>Flavobacterium</taxon>
    </lineage>
</organism>
<dbReference type="RefSeq" id="WP_128196409.1">
    <property type="nucleotide sequence ID" value="NZ_SACJ01000009.1"/>
</dbReference>
<feature type="transmembrane region" description="Helical" evidence="5">
    <location>
        <begin position="95"/>
        <end position="115"/>
    </location>
</feature>
<feature type="transmembrane region" description="Helical" evidence="5">
    <location>
        <begin position="72"/>
        <end position="89"/>
    </location>
</feature>
<evidence type="ECO:0000256" key="4">
    <source>
        <dbReference type="ARBA" id="ARBA00023136"/>
    </source>
</evidence>
<dbReference type="AlphaFoldDB" id="A0A437KQA0"/>
<evidence type="ECO:0000313" key="7">
    <source>
        <dbReference type="Proteomes" id="UP000285211"/>
    </source>
</evidence>
<evidence type="ECO:0000256" key="2">
    <source>
        <dbReference type="ARBA" id="ARBA00022692"/>
    </source>
</evidence>
<keyword evidence="4 5" id="KW-0472">Membrane</keyword>
<evidence type="ECO:0000256" key="1">
    <source>
        <dbReference type="ARBA" id="ARBA00004141"/>
    </source>
</evidence>